<dbReference type="Pfam" id="PF04825">
    <property type="entry name" value="Rad21_Rec8_N"/>
    <property type="match status" value="1"/>
</dbReference>
<protein>
    <recommendedName>
        <fullName evidence="3">Rad21/Rec8-like protein N-terminal domain-containing protein</fullName>
    </recommendedName>
</protein>
<name>A0A3Q2XQQ4_HIPCM</name>
<accession>A0A3Q2XQQ4</accession>
<reference evidence="4" key="2">
    <citation type="submission" date="2025-09" db="UniProtKB">
        <authorList>
            <consortium name="Ensembl"/>
        </authorList>
    </citation>
    <scope>IDENTIFICATION</scope>
</reference>
<dbReference type="GO" id="GO:0005634">
    <property type="term" value="C:nucleus"/>
    <property type="evidence" value="ECO:0007669"/>
    <property type="project" value="UniProtKB-SubCell"/>
</dbReference>
<feature type="domain" description="Rad21/Rec8-like protein N-terminal" evidence="3">
    <location>
        <begin position="17"/>
        <end position="97"/>
    </location>
</feature>
<evidence type="ECO:0000259" key="3">
    <source>
        <dbReference type="Pfam" id="PF04825"/>
    </source>
</evidence>
<dbReference type="PANTHER" id="PTHR12585">
    <property type="entry name" value="SCC1 / RAD21 FAMILY MEMBER"/>
    <property type="match status" value="1"/>
</dbReference>
<dbReference type="Proteomes" id="UP000264820">
    <property type="component" value="Unplaced"/>
</dbReference>
<dbReference type="GO" id="GO:0008278">
    <property type="term" value="C:cohesin complex"/>
    <property type="evidence" value="ECO:0007669"/>
    <property type="project" value="InterPro"/>
</dbReference>
<organism evidence="4 5">
    <name type="scientific">Hippocampus comes</name>
    <name type="common">Tiger tail seahorse</name>
    <dbReference type="NCBI Taxonomy" id="109280"/>
    <lineage>
        <taxon>Eukaryota</taxon>
        <taxon>Metazoa</taxon>
        <taxon>Chordata</taxon>
        <taxon>Craniata</taxon>
        <taxon>Vertebrata</taxon>
        <taxon>Euteleostomi</taxon>
        <taxon>Actinopterygii</taxon>
        <taxon>Neopterygii</taxon>
        <taxon>Teleostei</taxon>
        <taxon>Neoteleostei</taxon>
        <taxon>Acanthomorphata</taxon>
        <taxon>Syngnathiaria</taxon>
        <taxon>Syngnathiformes</taxon>
        <taxon>Syngnathoidei</taxon>
        <taxon>Syngnathidae</taxon>
        <taxon>Hippocampus</taxon>
    </lineage>
</organism>
<dbReference type="GO" id="GO:0007062">
    <property type="term" value="P:sister chromatid cohesion"/>
    <property type="evidence" value="ECO:0007669"/>
    <property type="project" value="InterPro"/>
</dbReference>
<evidence type="ECO:0000256" key="1">
    <source>
        <dbReference type="ARBA" id="ARBA00004123"/>
    </source>
</evidence>
<evidence type="ECO:0000313" key="4">
    <source>
        <dbReference type="Ensembl" id="ENSHCOP00000007080.1"/>
    </source>
</evidence>
<evidence type="ECO:0000313" key="5">
    <source>
        <dbReference type="Proteomes" id="UP000264820"/>
    </source>
</evidence>
<dbReference type="InterPro" id="IPR039781">
    <property type="entry name" value="Rad21/Rec8-like"/>
</dbReference>
<proteinExistence type="predicted"/>
<reference evidence="4" key="1">
    <citation type="submission" date="2025-08" db="UniProtKB">
        <authorList>
            <consortium name="Ensembl"/>
        </authorList>
    </citation>
    <scope>IDENTIFICATION</scope>
</reference>
<dbReference type="GeneTree" id="ENSGT00940000154655"/>
<dbReference type="Ensembl" id="ENSHCOT00000002601.1">
    <property type="protein sequence ID" value="ENSHCOP00000007080.1"/>
    <property type="gene ID" value="ENSHCOG00000008990.1"/>
</dbReference>
<dbReference type="AlphaFoldDB" id="A0A3Q2XQQ4"/>
<keyword evidence="5" id="KW-1185">Reference proteome</keyword>
<keyword evidence="2" id="KW-0539">Nucleus</keyword>
<sequence length="143" mass="15924">VGMIPFDLSQRGPQSWETLKKIWLSVHFKQQVTQAHVIECDLDGAIEDIISSPQTLGLRLCGSLLLGVAQIFSRKANYLLTDCSHALDKLKLSFRPDAPYGTNSLSCEGFEAAVKEIPLSEDFSLLSDPRYLFDFSFPHSTCT</sequence>
<dbReference type="GO" id="GO:1990414">
    <property type="term" value="P:replication-born double-strand break repair via sister chromatid exchange"/>
    <property type="evidence" value="ECO:0007669"/>
    <property type="project" value="TreeGrafter"/>
</dbReference>
<dbReference type="PANTHER" id="PTHR12585:SF54">
    <property type="entry name" value="RAD21 COHESIN COMPLEX COMPONENT LIKE 1 ISOFORM X1"/>
    <property type="match status" value="1"/>
</dbReference>
<dbReference type="InterPro" id="IPR006910">
    <property type="entry name" value="Rad21_Rec8_N"/>
</dbReference>
<comment type="subcellular location">
    <subcellularLocation>
        <location evidence="1">Nucleus</location>
    </subcellularLocation>
</comment>
<dbReference type="STRING" id="109280.ENSHCOP00000007080"/>
<dbReference type="GO" id="GO:0003682">
    <property type="term" value="F:chromatin binding"/>
    <property type="evidence" value="ECO:0007669"/>
    <property type="project" value="TreeGrafter"/>
</dbReference>
<evidence type="ECO:0000256" key="2">
    <source>
        <dbReference type="ARBA" id="ARBA00023242"/>
    </source>
</evidence>